<dbReference type="GO" id="GO:0000978">
    <property type="term" value="F:RNA polymerase II cis-regulatory region sequence-specific DNA binding"/>
    <property type="evidence" value="ECO:0007669"/>
    <property type="project" value="TreeGrafter"/>
</dbReference>
<dbReference type="SUPFAM" id="SSF57667">
    <property type="entry name" value="beta-beta-alpha zinc fingers"/>
    <property type="match status" value="1"/>
</dbReference>
<feature type="domain" description="C2H2-type" evidence="6">
    <location>
        <begin position="210"/>
        <end position="234"/>
    </location>
</feature>
<organism evidence="7 8">
    <name type="scientific">Podospora fimiseda</name>
    <dbReference type="NCBI Taxonomy" id="252190"/>
    <lineage>
        <taxon>Eukaryota</taxon>
        <taxon>Fungi</taxon>
        <taxon>Dikarya</taxon>
        <taxon>Ascomycota</taxon>
        <taxon>Pezizomycotina</taxon>
        <taxon>Sordariomycetes</taxon>
        <taxon>Sordariomycetidae</taxon>
        <taxon>Sordariales</taxon>
        <taxon>Podosporaceae</taxon>
        <taxon>Podospora</taxon>
    </lineage>
</organism>
<feature type="region of interest" description="Disordered" evidence="5">
    <location>
        <begin position="262"/>
        <end position="302"/>
    </location>
</feature>
<gene>
    <name evidence="7" type="ORF">QBC38DRAFT_25845</name>
</gene>
<dbReference type="Gene3D" id="3.30.160.60">
    <property type="entry name" value="Classic Zinc Finger"/>
    <property type="match status" value="1"/>
</dbReference>
<proteinExistence type="predicted"/>
<dbReference type="InterPro" id="IPR013087">
    <property type="entry name" value="Znf_C2H2_type"/>
</dbReference>
<sequence>MTNTFFTHPHSPSFPSEEEGEWVLQWVPRNTAAPTSQAGTPESQTISTPFTNHFDTMTSLDIYAPTSAVTWDQSPLMDHFDTFYPSSTSPSSSMNELSSQFTNSPAEPILDDFAVDLALLNSSPDLFNNMGLDFDFSEFGLGMDPVSEVVGTLTPSDIISPNASVHGSLDDFIYTPSLAAPTPEVFVPTGAHFTPSPSASVPPPPPAQVFACSDSLCKKTFDKVSDLKRHERKHRQPFRCEICNKGHLDKRALGRHLWAQHPEHAQKTNTRSEQTKCPQCDYKGRADNVARHMKRHSKAKRS</sequence>
<dbReference type="GO" id="GO:0008270">
    <property type="term" value="F:zinc ion binding"/>
    <property type="evidence" value="ECO:0007669"/>
    <property type="project" value="UniProtKB-KW"/>
</dbReference>
<dbReference type="PROSITE" id="PS50157">
    <property type="entry name" value="ZINC_FINGER_C2H2_2"/>
    <property type="match status" value="1"/>
</dbReference>
<accession>A0AAN7BIY9</accession>
<comment type="caution">
    <text evidence="7">The sequence shown here is derived from an EMBL/GenBank/DDBJ whole genome shotgun (WGS) entry which is preliminary data.</text>
</comment>
<evidence type="ECO:0000259" key="6">
    <source>
        <dbReference type="PROSITE" id="PS50157"/>
    </source>
</evidence>
<reference evidence="7" key="2">
    <citation type="submission" date="2023-05" db="EMBL/GenBank/DDBJ databases">
        <authorList>
            <consortium name="Lawrence Berkeley National Laboratory"/>
            <person name="Steindorff A."/>
            <person name="Hensen N."/>
            <person name="Bonometti L."/>
            <person name="Westerberg I."/>
            <person name="Brannstrom I.O."/>
            <person name="Guillou S."/>
            <person name="Cros-Aarteil S."/>
            <person name="Calhoun S."/>
            <person name="Haridas S."/>
            <person name="Kuo A."/>
            <person name="Mondo S."/>
            <person name="Pangilinan J."/>
            <person name="Riley R."/>
            <person name="Labutti K."/>
            <person name="Andreopoulos B."/>
            <person name="Lipzen A."/>
            <person name="Chen C."/>
            <person name="Yanf M."/>
            <person name="Daum C."/>
            <person name="Ng V."/>
            <person name="Clum A."/>
            <person name="Ohm R."/>
            <person name="Martin F."/>
            <person name="Silar P."/>
            <person name="Natvig D."/>
            <person name="Lalanne C."/>
            <person name="Gautier V."/>
            <person name="Ament-Velasquez S.L."/>
            <person name="Kruys A."/>
            <person name="Hutchinson M.I."/>
            <person name="Powell A.J."/>
            <person name="Barry K."/>
            <person name="Miller A.N."/>
            <person name="Grigoriev I.V."/>
            <person name="Debuchy R."/>
            <person name="Gladieux P."/>
            <person name="Thoren M.H."/>
            <person name="Johannesson H."/>
        </authorList>
    </citation>
    <scope>NUCLEOTIDE SEQUENCE</scope>
    <source>
        <strain evidence="7">CBS 990.96</strain>
    </source>
</reference>
<keyword evidence="2 4" id="KW-0863">Zinc-finger</keyword>
<evidence type="ECO:0000256" key="1">
    <source>
        <dbReference type="ARBA" id="ARBA00022723"/>
    </source>
</evidence>
<dbReference type="EMBL" id="MU865401">
    <property type="protein sequence ID" value="KAK4224173.1"/>
    <property type="molecule type" value="Genomic_DNA"/>
</dbReference>
<dbReference type="GO" id="GO:0000981">
    <property type="term" value="F:DNA-binding transcription factor activity, RNA polymerase II-specific"/>
    <property type="evidence" value="ECO:0007669"/>
    <property type="project" value="TreeGrafter"/>
</dbReference>
<keyword evidence="1" id="KW-0479">Metal-binding</keyword>
<evidence type="ECO:0000313" key="7">
    <source>
        <dbReference type="EMBL" id="KAK4224173.1"/>
    </source>
</evidence>
<dbReference type="Pfam" id="PF00096">
    <property type="entry name" value="zf-C2H2"/>
    <property type="match status" value="1"/>
</dbReference>
<dbReference type="AlphaFoldDB" id="A0AAN7BIY9"/>
<dbReference type="PANTHER" id="PTHR23235">
    <property type="entry name" value="KRUEPPEL-LIKE TRANSCRIPTION FACTOR"/>
    <property type="match status" value="1"/>
</dbReference>
<evidence type="ECO:0000256" key="3">
    <source>
        <dbReference type="ARBA" id="ARBA00022833"/>
    </source>
</evidence>
<protein>
    <recommendedName>
        <fullName evidence="6">C2H2-type domain-containing protein</fullName>
    </recommendedName>
</protein>
<dbReference type="PROSITE" id="PS00028">
    <property type="entry name" value="ZINC_FINGER_C2H2_1"/>
    <property type="match status" value="1"/>
</dbReference>
<evidence type="ECO:0000256" key="5">
    <source>
        <dbReference type="SAM" id="MobiDB-lite"/>
    </source>
</evidence>
<dbReference type="PANTHER" id="PTHR23235:SF120">
    <property type="entry name" value="KRUPPEL-LIKE FACTOR 15"/>
    <property type="match status" value="1"/>
</dbReference>
<name>A0AAN7BIY9_9PEZI</name>
<dbReference type="Proteomes" id="UP001301958">
    <property type="component" value="Unassembled WGS sequence"/>
</dbReference>
<evidence type="ECO:0000313" key="8">
    <source>
        <dbReference type="Proteomes" id="UP001301958"/>
    </source>
</evidence>
<dbReference type="InterPro" id="IPR036236">
    <property type="entry name" value="Znf_C2H2_sf"/>
</dbReference>
<keyword evidence="3" id="KW-0862">Zinc</keyword>
<feature type="compositionally biased region" description="Polar residues" evidence="5">
    <location>
        <begin position="267"/>
        <end position="277"/>
    </location>
</feature>
<evidence type="ECO:0000256" key="2">
    <source>
        <dbReference type="ARBA" id="ARBA00022771"/>
    </source>
</evidence>
<evidence type="ECO:0000256" key="4">
    <source>
        <dbReference type="PROSITE-ProRule" id="PRU00042"/>
    </source>
</evidence>
<feature type="compositionally biased region" description="Basic residues" evidence="5">
    <location>
        <begin position="291"/>
        <end position="302"/>
    </location>
</feature>
<reference evidence="7" key="1">
    <citation type="journal article" date="2023" name="Mol. Phylogenet. Evol.">
        <title>Genome-scale phylogeny and comparative genomics of the fungal order Sordariales.</title>
        <authorList>
            <person name="Hensen N."/>
            <person name="Bonometti L."/>
            <person name="Westerberg I."/>
            <person name="Brannstrom I.O."/>
            <person name="Guillou S."/>
            <person name="Cros-Aarteil S."/>
            <person name="Calhoun S."/>
            <person name="Haridas S."/>
            <person name="Kuo A."/>
            <person name="Mondo S."/>
            <person name="Pangilinan J."/>
            <person name="Riley R."/>
            <person name="LaButti K."/>
            <person name="Andreopoulos B."/>
            <person name="Lipzen A."/>
            <person name="Chen C."/>
            <person name="Yan M."/>
            <person name="Daum C."/>
            <person name="Ng V."/>
            <person name="Clum A."/>
            <person name="Steindorff A."/>
            <person name="Ohm R.A."/>
            <person name="Martin F."/>
            <person name="Silar P."/>
            <person name="Natvig D.O."/>
            <person name="Lalanne C."/>
            <person name="Gautier V."/>
            <person name="Ament-Velasquez S.L."/>
            <person name="Kruys A."/>
            <person name="Hutchinson M.I."/>
            <person name="Powell A.J."/>
            <person name="Barry K."/>
            <person name="Miller A.N."/>
            <person name="Grigoriev I.V."/>
            <person name="Debuchy R."/>
            <person name="Gladieux P."/>
            <person name="Hiltunen Thoren M."/>
            <person name="Johannesson H."/>
        </authorList>
    </citation>
    <scope>NUCLEOTIDE SEQUENCE</scope>
    <source>
        <strain evidence="7">CBS 990.96</strain>
    </source>
</reference>
<keyword evidence="8" id="KW-1185">Reference proteome</keyword>
<dbReference type="SMART" id="SM00355">
    <property type="entry name" value="ZnF_C2H2"/>
    <property type="match status" value="3"/>
</dbReference>